<organism evidence="1 2">
    <name type="scientific">Aquabacterium lacunae</name>
    <dbReference type="NCBI Taxonomy" id="2528630"/>
    <lineage>
        <taxon>Bacteria</taxon>
        <taxon>Pseudomonadati</taxon>
        <taxon>Pseudomonadota</taxon>
        <taxon>Betaproteobacteria</taxon>
        <taxon>Burkholderiales</taxon>
        <taxon>Aquabacterium</taxon>
    </lineage>
</organism>
<comment type="caution">
    <text evidence="1">The sequence shown here is derived from an EMBL/GenBank/DDBJ whole genome shotgun (WGS) entry which is preliminary data.</text>
</comment>
<protein>
    <submittedName>
        <fullName evidence="1">Uncharacterized protein</fullName>
    </submittedName>
</protein>
<sequence length="121" mass="12872">MAVLFREASETCQKLPPLRGLHRRIALTISSNAVTEKNGHVVVDWRESHSFSNPIKSAKGNAHLSTAANTMQARSSVTSACFAADAYPSSKLICLAWSNIATASSGEQRSAASILTQLLAS</sequence>
<keyword evidence="2" id="KW-1185">Reference proteome</keyword>
<reference evidence="1 2" key="1">
    <citation type="submission" date="2019-02" db="EMBL/GenBank/DDBJ databases">
        <title>Aquabacterium sp. strain KMB7.</title>
        <authorList>
            <person name="Chen W.-M."/>
        </authorList>
    </citation>
    <scope>NUCLEOTIDE SEQUENCE [LARGE SCALE GENOMIC DNA]</scope>
    <source>
        <strain evidence="1 2">KMB7</strain>
    </source>
</reference>
<dbReference type="AlphaFoldDB" id="A0A4Q9H2J8"/>
<accession>A0A4Q9H2J8</accession>
<dbReference type="Proteomes" id="UP000292120">
    <property type="component" value="Unassembled WGS sequence"/>
</dbReference>
<gene>
    <name evidence="1" type="ORF">EYS42_12895</name>
</gene>
<evidence type="ECO:0000313" key="1">
    <source>
        <dbReference type="EMBL" id="TBO29302.1"/>
    </source>
</evidence>
<dbReference type="EMBL" id="SIXI01000005">
    <property type="protein sequence ID" value="TBO29302.1"/>
    <property type="molecule type" value="Genomic_DNA"/>
</dbReference>
<proteinExistence type="predicted"/>
<evidence type="ECO:0000313" key="2">
    <source>
        <dbReference type="Proteomes" id="UP000292120"/>
    </source>
</evidence>
<name>A0A4Q9H2J8_9BURK</name>